<evidence type="ECO:0000256" key="3">
    <source>
        <dbReference type="ARBA" id="ARBA00022483"/>
    </source>
</evidence>
<keyword evidence="6" id="KW-1185">Reference proteome</keyword>
<organism evidence="5 6">
    <name type="scientific">Capra hircus</name>
    <name type="common">Goat</name>
    <dbReference type="NCBI Taxonomy" id="9925"/>
    <lineage>
        <taxon>Eukaryota</taxon>
        <taxon>Metazoa</taxon>
        <taxon>Chordata</taxon>
        <taxon>Craniata</taxon>
        <taxon>Vertebrata</taxon>
        <taxon>Euteleostomi</taxon>
        <taxon>Mammalia</taxon>
        <taxon>Eutheria</taxon>
        <taxon>Laurasiatheria</taxon>
        <taxon>Artiodactyla</taxon>
        <taxon>Ruminantia</taxon>
        <taxon>Pecora</taxon>
        <taxon>Bovidae</taxon>
        <taxon>Caprinae</taxon>
        <taxon>Capra</taxon>
    </lineage>
</organism>
<keyword evidence="3" id="KW-0268">Exocytosis</keyword>
<dbReference type="Gene3D" id="1.10.357.30">
    <property type="entry name" value="Exocyst complex subunit Sec15 C-terminal domain, N-terminal subdomain"/>
    <property type="match status" value="1"/>
</dbReference>
<dbReference type="GO" id="GO:0016020">
    <property type="term" value="C:membrane"/>
    <property type="evidence" value="ECO:0007669"/>
    <property type="project" value="TreeGrafter"/>
</dbReference>
<dbReference type="Proteomes" id="UP000291000">
    <property type="component" value="Chromosome 10"/>
</dbReference>
<dbReference type="PANTHER" id="PTHR12702:SF3">
    <property type="entry name" value="EXOCYST COMPLEX COMPONENT 6B"/>
    <property type="match status" value="1"/>
</dbReference>
<dbReference type="GO" id="GO:0000145">
    <property type="term" value="C:exocyst"/>
    <property type="evidence" value="ECO:0007669"/>
    <property type="project" value="TreeGrafter"/>
</dbReference>
<name>A0A452FZZ1_CAPHI</name>
<dbReference type="Ensembl" id="ENSCHIT00000037768.1">
    <property type="protein sequence ID" value="ENSCHIP00000029898.1"/>
    <property type="gene ID" value="ENSCHIG00000024859.1"/>
</dbReference>
<dbReference type="GO" id="GO:0006886">
    <property type="term" value="P:intracellular protein transport"/>
    <property type="evidence" value="ECO:0007669"/>
    <property type="project" value="InterPro"/>
</dbReference>
<keyword evidence="2" id="KW-0813">Transport</keyword>
<accession>A0A452FZZ1</accession>
<reference evidence="5" key="3">
    <citation type="submission" date="2025-09" db="UniProtKB">
        <authorList>
            <consortium name="Ensembl"/>
        </authorList>
    </citation>
    <scope>IDENTIFICATION</scope>
</reference>
<evidence type="ECO:0000256" key="1">
    <source>
        <dbReference type="ARBA" id="ARBA00007944"/>
    </source>
</evidence>
<comment type="similarity">
    <text evidence="1">Belongs to the SEC15 family.</text>
</comment>
<dbReference type="Gene3D" id="1.20.58.670">
    <property type="entry name" value="Dsl1p vesicle tethering complex, Tip20p subunit, domain D"/>
    <property type="match status" value="1"/>
</dbReference>
<reference evidence="5 6" key="1">
    <citation type="submission" date="2016-04" db="EMBL/GenBank/DDBJ databases">
        <title>Polished mammalian reference genomes with single-molecule sequencing and chromosome conformation capture applied to the Capra hircus genome.</title>
        <authorList>
            <person name="Bickhart D.M."/>
            <person name="Koren S."/>
            <person name="Rosen B."/>
            <person name="Hastie A."/>
            <person name="Liachko I."/>
            <person name="Sullivan S.T."/>
            <person name="Burton J."/>
            <person name="Sayre B.L."/>
            <person name="Huson H.J."/>
            <person name="Lee J."/>
            <person name="Lam E."/>
            <person name="Kelley C.M."/>
            <person name="Hutchison J.L."/>
            <person name="Zhou Y."/>
            <person name="Sun J."/>
            <person name="Crisa A."/>
            <person name="Schwartz J.C."/>
            <person name="Hammond J.A."/>
            <person name="Schroeder S.G."/>
            <person name="Liu G.E."/>
            <person name="Dunham M."/>
            <person name="Shendure J."/>
            <person name="Sonstegard T.S."/>
            <person name="Phillippy A.M."/>
            <person name="Van Tassell C.P."/>
            <person name="Smith T.P."/>
        </authorList>
    </citation>
    <scope>NUCLEOTIDE SEQUENCE [LARGE SCALE GENOMIC DNA]</scope>
</reference>
<dbReference type="AlphaFoldDB" id="A0A452FZZ1"/>
<dbReference type="InterPro" id="IPR042045">
    <property type="entry name" value="EXOC6/Sec15_C_dom1"/>
</dbReference>
<proteinExistence type="inferred from homology"/>
<evidence type="ECO:0000313" key="5">
    <source>
        <dbReference type="Ensembl" id="ENSCHIP00000029898.1"/>
    </source>
</evidence>
<dbReference type="InterPro" id="IPR007225">
    <property type="entry name" value="EXOC6/Sec15"/>
</dbReference>
<evidence type="ECO:0000313" key="6">
    <source>
        <dbReference type="Proteomes" id="UP000291000"/>
    </source>
</evidence>
<dbReference type="Pfam" id="PF04091">
    <property type="entry name" value="Sec15_C"/>
    <property type="match status" value="1"/>
</dbReference>
<protein>
    <recommendedName>
        <fullName evidence="4">Exocyst complex subunit EXOC6/Sec15 C-terminal domain-containing protein</fullName>
    </recommendedName>
</protein>
<dbReference type="GO" id="GO:0006893">
    <property type="term" value="P:Golgi to plasma membrane transport"/>
    <property type="evidence" value="ECO:0007669"/>
    <property type="project" value="TreeGrafter"/>
</dbReference>
<evidence type="ECO:0000256" key="2">
    <source>
        <dbReference type="ARBA" id="ARBA00022448"/>
    </source>
</evidence>
<dbReference type="InterPro" id="IPR046361">
    <property type="entry name" value="EXOC6/Sec15_C"/>
</dbReference>
<feature type="domain" description="Exocyst complex subunit EXOC6/Sec15 C-terminal" evidence="4">
    <location>
        <begin position="108"/>
        <end position="282"/>
    </location>
</feature>
<dbReference type="GeneTree" id="ENSGT00390000005739"/>
<dbReference type="InterPro" id="IPR042044">
    <property type="entry name" value="EXOC6PINT-1/Sec15/Tip20_C_dom2"/>
</dbReference>
<sequence>MMKGPKIWKYFNQIVSFFFCEDHILHTMQDLVNRAHIGELWEMALSKTIAALRTRSSYCSDPNLMLDFKNLTMLFVYGFPVNQFFDILPEIRDQNILDSDNYSPEMYKKMVGQFPFQDTELEKAYNQIKEFIYACLKFSDLHLSSAEVDDMICKSIDPLLTRTLSNSLQNVIKRKNIGFTELVQIIINTTHLEKSCKYLKEFINITNVLPGTVHATKLYGTVTCKVARHAEIDQFLQLAGYDWMTGNLGSKASDYLVDLTAFLYSTFAIFTHLPGKVAQTKLNCANLHQLMHLINTVQYI</sequence>
<dbReference type="EMBL" id="LWLT01000010">
    <property type="status" value="NOT_ANNOTATED_CDS"/>
    <property type="molecule type" value="Genomic_DNA"/>
</dbReference>
<evidence type="ECO:0000259" key="4">
    <source>
        <dbReference type="Pfam" id="PF04091"/>
    </source>
</evidence>
<dbReference type="STRING" id="9925.ENSCHIP00000029898"/>
<reference evidence="5" key="2">
    <citation type="submission" date="2025-08" db="UniProtKB">
        <authorList>
            <consortium name="Ensembl"/>
        </authorList>
    </citation>
    <scope>IDENTIFICATION</scope>
</reference>
<dbReference type="PANTHER" id="PTHR12702">
    <property type="entry name" value="SEC15"/>
    <property type="match status" value="1"/>
</dbReference>
<dbReference type="GO" id="GO:0090522">
    <property type="term" value="P:vesicle tethering involved in exocytosis"/>
    <property type="evidence" value="ECO:0007669"/>
    <property type="project" value="InterPro"/>
</dbReference>